<dbReference type="PRINTS" id="PR00081">
    <property type="entry name" value="GDHRDH"/>
</dbReference>
<dbReference type="AlphaFoldDB" id="G7THQ1"/>
<dbReference type="Pfam" id="PF13561">
    <property type="entry name" value="adh_short_C2"/>
    <property type="match status" value="1"/>
</dbReference>
<evidence type="ECO:0000256" key="2">
    <source>
        <dbReference type="ARBA" id="ARBA00023002"/>
    </source>
</evidence>
<gene>
    <name evidence="4" type="ORF">XOC_3947</name>
</gene>
<dbReference type="PANTHER" id="PTHR24321:SF8">
    <property type="entry name" value="ESTRADIOL 17-BETA-DEHYDROGENASE 8-RELATED"/>
    <property type="match status" value="1"/>
</dbReference>
<keyword evidence="2" id="KW-0560">Oxidoreductase</keyword>
<dbReference type="FunFam" id="3.40.50.720:FF:000084">
    <property type="entry name" value="Short-chain dehydrogenase reductase"/>
    <property type="match status" value="1"/>
</dbReference>
<dbReference type="Gene3D" id="3.40.50.720">
    <property type="entry name" value="NAD(P)-binding Rossmann-like Domain"/>
    <property type="match status" value="1"/>
</dbReference>
<organism evidence="4 5">
    <name type="scientific">Xanthomonas oryzae pv. oryzicola (strain BLS256)</name>
    <dbReference type="NCBI Taxonomy" id="383407"/>
    <lineage>
        <taxon>Bacteria</taxon>
        <taxon>Pseudomonadati</taxon>
        <taxon>Pseudomonadota</taxon>
        <taxon>Gammaproteobacteria</taxon>
        <taxon>Lysobacterales</taxon>
        <taxon>Lysobacteraceae</taxon>
        <taxon>Xanthomonas</taxon>
    </lineage>
</organism>
<dbReference type="PANTHER" id="PTHR24321">
    <property type="entry name" value="DEHYDROGENASES, SHORT CHAIN"/>
    <property type="match status" value="1"/>
</dbReference>
<comment type="similarity">
    <text evidence="1">Belongs to the short-chain dehydrogenases/reductases (SDR) family.</text>
</comment>
<evidence type="ECO:0000256" key="3">
    <source>
        <dbReference type="SAM" id="MobiDB-lite"/>
    </source>
</evidence>
<protein>
    <submittedName>
        <fullName evidence="4">3-oxoacyl-[acyl-carrier protein] reductase</fullName>
    </submittedName>
</protein>
<name>G7THQ1_XANOB</name>
<evidence type="ECO:0000256" key="1">
    <source>
        <dbReference type="ARBA" id="ARBA00006484"/>
    </source>
</evidence>
<feature type="region of interest" description="Disordered" evidence="3">
    <location>
        <begin position="245"/>
        <end position="268"/>
    </location>
</feature>
<dbReference type="InterPro" id="IPR002347">
    <property type="entry name" value="SDR_fam"/>
</dbReference>
<dbReference type="SUPFAM" id="SSF51735">
    <property type="entry name" value="NAD(P)-binding Rossmann-fold domains"/>
    <property type="match status" value="1"/>
</dbReference>
<accession>G7THQ1</accession>
<dbReference type="PRINTS" id="PR00080">
    <property type="entry name" value="SDRFAMILY"/>
</dbReference>
<dbReference type="EMBL" id="CP003057">
    <property type="protein sequence ID" value="AEQ98036.1"/>
    <property type="molecule type" value="Genomic_DNA"/>
</dbReference>
<dbReference type="InterPro" id="IPR020904">
    <property type="entry name" value="Sc_DH/Rdtase_CS"/>
</dbReference>
<reference evidence="4 5" key="1">
    <citation type="journal article" date="2011" name="J. Bacteriol.">
        <title>Two new complete genome sequences offer insight into host and tissue specificity of plant pathogenic Xanthomonas spp.</title>
        <authorList>
            <person name="Bogdanove A.J."/>
            <person name="Koebnik R."/>
            <person name="Lu H."/>
            <person name="Furutani A."/>
            <person name="Angiuoli S.V."/>
            <person name="Patil P.B."/>
            <person name="Van Sluys M.A."/>
            <person name="Ryan R.P."/>
            <person name="Meyer D.F."/>
            <person name="Han S.W."/>
            <person name="Aparna G."/>
            <person name="Rajaram M."/>
            <person name="Delcher A.L."/>
            <person name="Phillippy A.M."/>
            <person name="Puiu D."/>
            <person name="Schatz M.C."/>
            <person name="Shumway M."/>
            <person name="Sommer D.D."/>
            <person name="Trapnell C."/>
            <person name="Benahmed F."/>
            <person name="Dimitrov G."/>
            <person name="Madupu R."/>
            <person name="Radune D."/>
            <person name="Sullivan S."/>
            <person name="Jha G."/>
            <person name="Ishihara H."/>
            <person name="Lee S.W."/>
            <person name="Pandey A."/>
            <person name="Sharma V."/>
            <person name="Sriariyanun M."/>
            <person name="Szurek B."/>
            <person name="Vera-Cruz C.M."/>
            <person name="Dorman K.S."/>
            <person name="Ronald P.C."/>
            <person name="Verdier V."/>
            <person name="Dow J.M."/>
            <person name="Sonti R.V."/>
            <person name="Tsuge S."/>
            <person name="Brendel V.P."/>
            <person name="Rabinowicz P.D."/>
            <person name="Leach J.E."/>
            <person name="White F.F."/>
            <person name="Salzberg S.L."/>
        </authorList>
    </citation>
    <scope>NUCLEOTIDE SEQUENCE [LARGE SCALE GENOMIC DNA]</scope>
    <source>
        <strain evidence="4 5">BLS256</strain>
    </source>
</reference>
<dbReference type="eggNOG" id="COG1028">
    <property type="taxonomic scope" value="Bacteria"/>
</dbReference>
<dbReference type="PROSITE" id="PS00061">
    <property type="entry name" value="ADH_SHORT"/>
    <property type="match status" value="1"/>
</dbReference>
<dbReference type="GO" id="GO:0016491">
    <property type="term" value="F:oxidoreductase activity"/>
    <property type="evidence" value="ECO:0007669"/>
    <property type="project" value="UniProtKB-KW"/>
</dbReference>
<dbReference type="Proteomes" id="UP000008851">
    <property type="component" value="Chromosome"/>
</dbReference>
<proteinExistence type="inferred from homology"/>
<dbReference type="InterPro" id="IPR036291">
    <property type="entry name" value="NAD(P)-bd_dom_sf"/>
</dbReference>
<dbReference type="HOGENOM" id="CLU_010194_1_0_6"/>
<evidence type="ECO:0000313" key="5">
    <source>
        <dbReference type="Proteomes" id="UP000008851"/>
    </source>
</evidence>
<sequence>MTTSRAAPSWALSAPTRTVLLRRRQPARYSAATFTDVQHAMALTPAISAWTPSPLQGRVVVITGGAQGIGRGIAQAVLGAGGSVMIGDLDADAGRACLQEWALPRHSAFVRCDAAREAQATRLIATALKRFGRIDGLVNNAGVPDPHSAALSQLDWDEWNRRLSSLHGAFLCSKHALPALTQAPGGGAIVNIASTRAWQSEPHSEAYAAAKGGLVALTHALALSEGPQVRVNSISPGWISTDAWRAPQRRRAPKLSRRDHAQHPAGRVGTPEDIAQLAVYLLAPQLSGFVTGQDVIVDGGMSRKMQYL</sequence>
<evidence type="ECO:0000313" key="4">
    <source>
        <dbReference type="EMBL" id="AEQ98036.1"/>
    </source>
</evidence>
<dbReference type="KEGG" id="xor:XOC_3947"/>